<keyword evidence="9" id="KW-0902">Two-component regulatory system</keyword>
<sequence length="460" mass="50215">MKTLVRSLWWKLTVANVVVTLLGSLLAVMTLGPALDAPAFRESVRPEHLATLLERERVLLEGRLDDPALAAGLLRAISDQLEDVQGPHGMYGIAYSSQPRVSLAVYAEDGRAVARIDAPGLALPATWLRGPRRLEAVSDAERLLVLPLQPAGMLVVRHFAEFSVVQNLKSTLDDTGASLWFLVVMVSIPGSVLGVGLTQWLARRLRRMAAASDAWAKGDFRPRIDDRRADELGRHALALDTMAARLDNHLRTEQALATLQERQRLARELHDGVKQQVFATGLQLHAAAQWLTRDPERAAEALRRAQAINQSVSGDLVEMLSRLKPDTADQPLGDVLRRALLPWAGQIEIQVAAPPDLVVSADAAHELSRIVAEAAANSVRHADARRIDVRVALSEDELVVEVADDGRGFDPARVREGMGLASMRQRVTLLPQGRLDLDSSGQGTRLIVRSRHAARAEAPA</sequence>
<dbReference type="CDD" id="cd06225">
    <property type="entry name" value="HAMP"/>
    <property type="match status" value="1"/>
</dbReference>
<evidence type="ECO:0000256" key="3">
    <source>
        <dbReference type="ARBA" id="ARBA00012438"/>
    </source>
</evidence>
<evidence type="ECO:0000313" key="13">
    <source>
        <dbReference type="EMBL" id="OWQ92131.1"/>
    </source>
</evidence>
<dbReference type="InterPro" id="IPR011712">
    <property type="entry name" value="Sig_transdc_His_kin_sub3_dim/P"/>
</dbReference>
<keyword evidence="14" id="KW-1185">Reference proteome</keyword>
<dbReference type="RefSeq" id="WP_088384060.1">
    <property type="nucleotide sequence ID" value="NZ_NIOF01000002.1"/>
</dbReference>
<evidence type="ECO:0000256" key="4">
    <source>
        <dbReference type="ARBA" id="ARBA00022553"/>
    </source>
</evidence>
<dbReference type="PANTHER" id="PTHR24421:SF10">
    <property type="entry name" value="NITRATE_NITRITE SENSOR PROTEIN NARQ"/>
    <property type="match status" value="1"/>
</dbReference>
<protein>
    <recommendedName>
        <fullName evidence="3">histidine kinase</fullName>
        <ecNumber evidence="3">2.7.13.3</ecNumber>
    </recommendedName>
</protein>
<dbReference type="InterPro" id="IPR036890">
    <property type="entry name" value="HATPase_C_sf"/>
</dbReference>
<dbReference type="PANTHER" id="PTHR24421">
    <property type="entry name" value="NITRATE/NITRITE SENSOR PROTEIN NARX-RELATED"/>
    <property type="match status" value="1"/>
</dbReference>
<dbReference type="GO" id="GO:0005524">
    <property type="term" value="F:ATP binding"/>
    <property type="evidence" value="ECO:0007669"/>
    <property type="project" value="UniProtKB-KW"/>
</dbReference>
<keyword evidence="10" id="KW-1133">Transmembrane helix</keyword>
<dbReference type="Pfam" id="PF00672">
    <property type="entry name" value="HAMP"/>
    <property type="match status" value="1"/>
</dbReference>
<dbReference type="SMART" id="SM00387">
    <property type="entry name" value="HATPase_c"/>
    <property type="match status" value="1"/>
</dbReference>
<keyword evidence="10" id="KW-0812">Transmembrane</keyword>
<keyword evidence="4" id="KW-0597">Phosphoprotein</keyword>
<evidence type="ECO:0000256" key="9">
    <source>
        <dbReference type="ARBA" id="ARBA00023012"/>
    </source>
</evidence>
<evidence type="ECO:0000256" key="1">
    <source>
        <dbReference type="ARBA" id="ARBA00000085"/>
    </source>
</evidence>
<dbReference type="AlphaFoldDB" id="A0A246JHP8"/>
<dbReference type="GO" id="GO:0046983">
    <property type="term" value="F:protein dimerization activity"/>
    <property type="evidence" value="ECO:0007669"/>
    <property type="project" value="InterPro"/>
</dbReference>
<accession>A0A246JHP8</accession>
<dbReference type="Proteomes" id="UP000197468">
    <property type="component" value="Unassembled WGS sequence"/>
</dbReference>
<dbReference type="GO" id="GO:0016020">
    <property type="term" value="C:membrane"/>
    <property type="evidence" value="ECO:0007669"/>
    <property type="project" value="UniProtKB-SubCell"/>
</dbReference>
<evidence type="ECO:0000256" key="10">
    <source>
        <dbReference type="SAM" id="Phobius"/>
    </source>
</evidence>
<feature type="domain" description="HAMP" evidence="12">
    <location>
        <begin position="199"/>
        <end position="251"/>
    </location>
</feature>
<evidence type="ECO:0000259" key="12">
    <source>
        <dbReference type="PROSITE" id="PS50885"/>
    </source>
</evidence>
<dbReference type="Gene3D" id="3.30.565.10">
    <property type="entry name" value="Histidine kinase-like ATPase, C-terminal domain"/>
    <property type="match status" value="1"/>
</dbReference>
<dbReference type="OrthoDB" id="9147043at2"/>
<organism evidence="13 14">
    <name type="scientific">Roseateles aquatilis</name>
    <dbReference type="NCBI Taxonomy" id="431061"/>
    <lineage>
        <taxon>Bacteria</taxon>
        <taxon>Pseudomonadati</taxon>
        <taxon>Pseudomonadota</taxon>
        <taxon>Betaproteobacteria</taxon>
        <taxon>Burkholderiales</taxon>
        <taxon>Sphaerotilaceae</taxon>
        <taxon>Roseateles</taxon>
    </lineage>
</organism>
<gene>
    <name evidence="13" type="ORF">CDN99_07195</name>
</gene>
<evidence type="ECO:0000256" key="5">
    <source>
        <dbReference type="ARBA" id="ARBA00022679"/>
    </source>
</evidence>
<dbReference type="PROSITE" id="PS50885">
    <property type="entry name" value="HAMP"/>
    <property type="match status" value="1"/>
</dbReference>
<dbReference type="Gene3D" id="6.10.340.10">
    <property type="match status" value="1"/>
</dbReference>
<name>A0A246JHP8_9BURK</name>
<dbReference type="Gene3D" id="1.20.5.1930">
    <property type="match status" value="1"/>
</dbReference>
<dbReference type="SUPFAM" id="SSF55874">
    <property type="entry name" value="ATPase domain of HSP90 chaperone/DNA topoisomerase II/histidine kinase"/>
    <property type="match status" value="1"/>
</dbReference>
<evidence type="ECO:0000256" key="2">
    <source>
        <dbReference type="ARBA" id="ARBA00004370"/>
    </source>
</evidence>
<keyword evidence="8" id="KW-0067">ATP-binding</keyword>
<evidence type="ECO:0000313" key="14">
    <source>
        <dbReference type="Proteomes" id="UP000197468"/>
    </source>
</evidence>
<reference evidence="13 14" key="1">
    <citation type="journal article" date="2008" name="Int. J. Syst. Evol. Microbiol.">
        <title>Description of Roseateles aquatilis sp. nov. and Roseateles terrae sp. nov., in the class Betaproteobacteria, and emended description of the genus Roseateles.</title>
        <authorList>
            <person name="Gomila M."/>
            <person name="Bowien B."/>
            <person name="Falsen E."/>
            <person name="Moore E.R."/>
            <person name="Lalucat J."/>
        </authorList>
    </citation>
    <scope>NUCLEOTIDE SEQUENCE [LARGE SCALE GENOMIC DNA]</scope>
    <source>
        <strain evidence="13 14">CCUG 48205</strain>
    </source>
</reference>
<dbReference type="Pfam" id="PF07730">
    <property type="entry name" value="HisKA_3"/>
    <property type="match status" value="1"/>
</dbReference>
<comment type="caution">
    <text evidence="13">The sequence shown here is derived from an EMBL/GenBank/DDBJ whole genome shotgun (WGS) entry which is preliminary data.</text>
</comment>
<dbReference type="InterPro" id="IPR003660">
    <property type="entry name" value="HAMP_dom"/>
</dbReference>
<dbReference type="Pfam" id="PF02518">
    <property type="entry name" value="HATPase_c"/>
    <property type="match status" value="1"/>
</dbReference>
<dbReference type="InterPro" id="IPR003594">
    <property type="entry name" value="HATPase_dom"/>
</dbReference>
<evidence type="ECO:0000256" key="6">
    <source>
        <dbReference type="ARBA" id="ARBA00022741"/>
    </source>
</evidence>
<feature type="domain" description="Histidine kinase" evidence="11">
    <location>
        <begin position="366"/>
        <end position="454"/>
    </location>
</feature>
<dbReference type="InterPro" id="IPR050482">
    <property type="entry name" value="Sensor_HK_TwoCompSys"/>
</dbReference>
<evidence type="ECO:0000259" key="11">
    <source>
        <dbReference type="PROSITE" id="PS50109"/>
    </source>
</evidence>
<keyword evidence="7" id="KW-0418">Kinase</keyword>
<dbReference type="CDD" id="cd16917">
    <property type="entry name" value="HATPase_UhpB-NarQ-NarX-like"/>
    <property type="match status" value="1"/>
</dbReference>
<keyword evidence="6" id="KW-0547">Nucleotide-binding</keyword>
<dbReference type="PROSITE" id="PS50109">
    <property type="entry name" value="HIS_KIN"/>
    <property type="match status" value="1"/>
</dbReference>
<comment type="subcellular location">
    <subcellularLocation>
        <location evidence="2">Membrane</location>
    </subcellularLocation>
</comment>
<comment type="catalytic activity">
    <reaction evidence="1">
        <text>ATP + protein L-histidine = ADP + protein N-phospho-L-histidine.</text>
        <dbReference type="EC" id="2.7.13.3"/>
    </reaction>
</comment>
<feature type="transmembrane region" description="Helical" evidence="10">
    <location>
        <begin position="180"/>
        <end position="202"/>
    </location>
</feature>
<evidence type="ECO:0000256" key="8">
    <source>
        <dbReference type="ARBA" id="ARBA00022840"/>
    </source>
</evidence>
<feature type="transmembrane region" description="Helical" evidence="10">
    <location>
        <begin position="12"/>
        <end position="35"/>
    </location>
</feature>
<dbReference type="EMBL" id="NIOF01000002">
    <property type="protein sequence ID" value="OWQ92131.1"/>
    <property type="molecule type" value="Genomic_DNA"/>
</dbReference>
<evidence type="ECO:0000256" key="7">
    <source>
        <dbReference type="ARBA" id="ARBA00022777"/>
    </source>
</evidence>
<dbReference type="SMART" id="SM00304">
    <property type="entry name" value="HAMP"/>
    <property type="match status" value="1"/>
</dbReference>
<keyword evidence="5" id="KW-0808">Transferase</keyword>
<dbReference type="SUPFAM" id="SSF158472">
    <property type="entry name" value="HAMP domain-like"/>
    <property type="match status" value="1"/>
</dbReference>
<dbReference type="EC" id="2.7.13.3" evidence="3"/>
<dbReference type="InterPro" id="IPR005467">
    <property type="entry name" value="His_kinase_dom"/>
</dbReference>
<proteinExistence type="predicted"/>
<dbReference type="GO" id="GO:0000155">
    <property type="term" value="F:phosphorelay sensor kinase activity"/>
    <property type="evidence" value="ECO:0007669"/>
    <property type="project" value="InterPro"/>
</dbReference>
<keyword evidence="10" id="KW-0472">Membrane</keyword>